<evidence type="ECO:0000313" key="6">
    <source>
        <dbReference type="EMBL" id="JAQ16292.1"/>
    </source>
</evidence>
<dbReference type="GO" id="GO:0007156">
    <property type="term" value="P:homophilic cell adhesion via plasma membrane adhesion molecules"/>
    <property type="evidence" value="ECO:0007669"/>
    <property type="project" value="TreeGrafter"/>
</dbReference>
<dbReference type="AlphaFoldDB" id="A0A146MB83"/>
<keyword evidence="3" id="KW-1015">Disulfide bond</keyword>
<dbReference type="SMART" id="SM00408">
    <property type="entry name" value="IGc2"/>
    <property type="match status" value="1"/>
</dbReference>
<dbReference type="PROSITE" id="PS50835">
    <property type="entry name" value="IG_LIKE"/>
    <property type="match status" value="1"/>
</dbReference>
<dbReference type="InterPro" id="IPR013098">
    <property type="entry name" value="Ig_I-set"/>
</dbReference>
<dbReference type="GO" id="GO:0008046">
    <property type="term" value="F:axon guidance receptor activity"/>
    <property type="evidence" value="ECO:0007669"/>
    <property type="project" value="TreeGrafter"/>
</dbReference>
<feature type="domain" description="Ig-like" evidence="5">
    <location>
        <begin position="36"/>
        <end position="126"/>
    </location>
</feature>
<dbReference type="EMBL" id="GDHC01002337">
    <property type="protein sequence ID" value="JAQ16292.1"/>
    <property type="molecule type" value="Transcribed_RNA"/>
</dbReference>
<evidence type="ECO:0000259" key="5">
    <source>
        <dbReference type="PROSITE" id="PS50835"/>
    </source>
</evidence>
<comment type="subcellular location">
    <subcellularLocation>
        <location evidence="1">Cytoplasm</location>
        <location evidence="1">Myofibril</location>
    </subcellularLocation>
</comment>
<gene>
    <name evidence="6" type="primary">TTN_1</name>
    <name evidence="6" type="ORF">g.4821</name>
</gene>
<evidence type="ECO:0000256" key="3">
    <source>
        <dbReference type="ARBA" id="ARBA00023157"/>
    </source>
</evidence>
<organism evidence="6">
    <name type="scientific">Lygus hesperus</name>
    <name type="common">Western plant bug</name>
    <dbReference type="NCBI Taxonomy" id="30085"/>
    <lineage>
        <taxon>Eukaryota</taxon>
        <taxon>Metazoa</taxon>
        <taxon>Ecdysozoa</taxon>
        <taxon>Arthropoda</taxon>
        <taxon>Hexapoda</taxon>
        <taxon>Insecta</taxon>
        <taxon>Pterygota</taxon>
        <taxon>Neoptera</taxon>
        <taxon>Paraneoptera</taxon>
        <taxon>Hemiptera</taxon>
        <taxon>Heteroptera</taxon>
        <taxon>Panheteroptera</taxon>
        <taxon>Cimicomorpha</taxon>
        <taxon>Miridae</taxon>
        <taxon>Mirini</taxon>
        <taxon>Lygus</taxon>
    </lineage>
</organism>
<dbReference type="InterPro" id="IPR007110">
    <property type="entry name" value="Ig-like_dom"/>
</dbReference>
<dbReference type="GO" id="GO:0045214">
    <property type="term" value="P:sarcomere organization"/>
    <property type="evidence" value="ECO:0007669"/>
    <property type="project" value="UniProtKB-ARBA"/>
</dbReference>
<reference evidence="6" key="1">
    <citation type="journal article" date="2016" name="Gigascience">
        <title>De novo construction of an expanded transcriptome assembly for the western tarnished plant bug, Lygus hesperus.</title>
        <authorList>
            <person name="Tassone E.E."/>
            <person name="Geib S.M."/>
            <person name="Hall B."/>
            <person name="Fabrick J.A."/>
            <person name="Brent C.S."/>
            <person name="Hull J.J."/>
        </authorList>
    </citation>
    <scope>NUCLEOTIDE SEQUENCE</scope>
</reference>
<dbReference type="PANTHER" id="PTHR45080">
    <property type="entry name" value="CONTACTIN 5"/>
    <property type="match status" value="1"/>
</dbReference>
<dbReference type="InterPro" id="IPR050958">
    <property type="entry name" value="Cell_Adh-Cytoskel_Orgn"/>
</dbReference>
<name>A0A146MB83_LYGHE</name>
<dbReference type="InterPro" id="IPR003599">
    <property type="entry name" value="Ig_sub"/>
</dbReference>
<dbReference type="InterPro" id="IPR003598">
    <property type="entry name" value="Ig_sub2"/>
</dbReference>
<dbReference type="GO" id="GO:0030424">
    <property type="term" value="C:axon"/>
    <property type="evidence" value="ECO:0007669"/>
    <property type="project" value="TreeGrafter"/>
</dbReference>
<dbReference type="Gene3D" id="2.60.40.10">
    <property type="entry name" value="Immunoglobulins"/>
    <property type="match status" value="1"/>
</dbReference>
<dbReference type="FunFam" id="2.60.40.10:FF:000519">
    <property type="entry name" value="Muscle M-line assembly protein unc-89"/>
    <property type="match status" value="1"/>
</dbReference>
<dbReference type="GO" id="GO:0005886">
    <property type="term" value="C:plasma membrane"/>
    <property type="evidence" value="ECO:0007669"/>
    <property type="project" value="TreeGrafter"/>
</dbReference>
<dbReference type="SMART" id="SM00409">
    <property type="entry name" value="IG"/>
    <property type="match status" value="1"/>
</dbReference>
<evidence type="ECO:0000256" key="2">
    <source>
        <dbReference type="ARBA" id="ARBA00022729"/>
    </source>
</evidence>
<dbReference type="InterPro" id="IPR036179">
    <property type="entry name" value="Ig-like_dom_sf"/>
</dbReference>
<dbReference type="SUPFAM" id="SSF48726">
    <property type="entry name" value="Immunoglobulin"/>
    <property type="match status" value="1"/>
</dbReference>
<keyword evidence="2" id="KW-0732">Signal</keyword>
<dbReference type="PANTHER" id="PTHR45080:SF8">
    <property type="entry name" value="IG-LIKE DOMAIN-CONTAINING PROTEIN"/>
    <property type="match status" value="1"/>
</dbReference>
<dbReference type="GO" id="GO:0043025">
    <property type="term" value="C:neuronal cell body"/>
    <property type="evidence" value="ECO:0007669"/>
    <property type="project" value="TreeGrafter"/>
</dbReference>
<sequence>KSCGIGLATNDVGKAETSAPLGITPATKEGTPEEAPTLLHPLRDVFAHEGQPLTMEVPFTANPIPQVSWTKDGVPLEASDRVLLTCDGKKVALCIDNATPADAGTYSVTLTNPLGSDTSEGTAGVHKVFSPPRFTQTFTDLQQIPGRDGK</sequence>
<dbReference type="InterPro" id="IPR013783">
    <property type="entry name" value="Ig-like_fold"/>
</dbReference>
<keyword evidence="4" id="KW-0393">Immunoglobulin domain</keyword>
<evidence type="ECO:0000256" key="4">
    <source>
        <dbReference type="ARBA" id="ARBA00023319"/>
    </source>
</evidence>
<dbReference type="Pfam" id="PF07679">
    <property type="entry name" value="I-set"/>
    <property type="match status" value="1"/>
</dbReference>
<proteinExistence type="predicted"/>
<evidence type="ECO:0000256" key="1">
    <source>
        <dbReference type="ARBA" id="ARBA00004657"/>
    </source>
</evidence>
<protein>
    <submittedName>
        <fullName evidence="6">Titin</fullName>
    </submittedName>
</protein>
<feature type="non-terminal residue" evidence="6">
    <location>
        <position position="1"/>
    </location>
</feature>
<dbReference type="GO" id="GO:0050808">
    <property type="term" value="P:synapse organization"/>
    <property type="evidence" value="ECO:0007669"/>
    <property type="project" value="TreeGrafter"/>
</dbReference>
<dbReference type="GO" id="GO:0031430">
    <property type="term" value="C:M band"/>
    <property type="evidence" value="ECO:0007669"/>
    <property type="project" value="UniProtKB-ARBA"/>
</dbReference>
<feature type="non-terminal residue" evidence="6">
    <location>
        <position position="150"/>
    </location>
</feature>
<accession>A0A146MB83</accession>